<reference evidence="1 2" key="1">
    <citation type="submission" date="2018-08" db="EMBL/GenBank/DDBJ databases">
        <title>Bacillus jemisoniae sp. nov., Bacillus chryseoplanitiae sp. nov., Bacillus resnikiae sp. nov., and Bacillus frankliniae sp. nov., isolated from Viking spacecraft and associated surfaces.</title>
        <authorList>
            <person name="Seuylemezian A."/>
            <person name="Vaishampayan P."/>
        </authorList>
    </citation>
    <scope>NUCLEOTIDE SEQUENCE [LARGE SCALE GENOMIC DNA]</scope>
    <source>
        <strain evidence="1 2">JJ-247</strain>
    </source>
</reference>
<organism evidence="1 2">
    <name type="scientific">Mesobacillus zeae</name>
    <dbReference type="NCBI Taxonomy" id="1917180"/>
    <lineage>
        <taxon>Bacteria</taxon>
        <taxon>Bacillati</taxon>
        <taxon>Bacillota</taxon>
        <taxon>Bacilli</taxon>
        <taxon>Bacillales</taxon>
        <taxon>Bacillaceae</taxon>
        <taxon>Mesobacillus</taxon>
    </lineage>
</organism>
<protein>
    <recommendedName>
        <fullName evidence="3">Phage tail assembly protein</fullName>
    </recommendedName>
</protein>
<accession>A0A398BAY4</accession>
<dbReference type="Proteomes" id="UP000265816">
    <property type="component" value="Unassembled WGS sequence"/>
</dbReference>
<dbReference type="OrthoDB" id="2627254at2"/>
<evidence type="ECO:0000313" key="1">
    <source>
        <dbReference type="EMBL" id="RID85020.1"/>
    </source>
</evidence>
<keyword evidence="2" id="KW-1185">Reference proteome</keyword>
<dbReference type="RefSeq" id="WP_119112855.1">
    <property type="nucleotide sequence ID" value="NZ_CBCSEO010000031.1"/>
</dbReference>
<name>A0A398BAY4_9BACI</name>
<comment type="caution">
    <text evidence="1">The sequence shown here is derived from an EMBL/GenBank/DDBJ whole genome shotgun (WGS) entry which is preliminary data.</text>
</comment>
<gene>
    <name evidence="1" type="ORF">D1970_10660</name>
</gene>
<sequence length="86" mass="9778">MAKIGTQKTITVEGIDYTLQHPGSREYMRIQDRITQDNGVPSSEKTADEVFKHIVVDPKVSFDYFDENDGLEEVIKEALSFLRTGK</sequence>
<dbReference type="AlphaFoldDB" id="A0A398BAY4"/>
<evidence type="ECO:0008006" key="3">
    <source>
        <dbReference type="Google" id="ProtNLM"/>
    </source>
</evidence>
<evidence type="ECO:0000313" key="2">
    <source>
        <dbReference type="Proteomes" id="UP000265816"/>
    </source>
</evidence>
<proteinExistence type="predicted"/>
<dbReference type="EMBL" id="QWVT01000017">
    <property type="protein sequence ID" value="RID85020.1"/>
    <property type="molecule type" value="Genomic_DNA"/>
</dbReference>